<evidence type="ECO:0000313" key="6">
    <source>
        <dbReference type="EMBL" id="BDR91587.1"/>
    </source>
</evidence>
<reference evidence="7" key="2">
    <citation type="submission" date="2020-09" db="EMBL/GenBank/DDBJ databases">
        <authorList>
            <person name="Sun Q."/>
            <person name="Ohkuma M."/>
        </authorList>
    </citation>
    <scope>NUCLEOTIDE SEQUENCE</scope>
    <source>
        <strain evidence="7">JCM 11219</strain>
    </source>
</reference>
<reference evidence="6" key="4">
    <citation type="journal article" date="2023" name="Microbiol. Resour. Announc.">
        <title>Complete Genome Sequence of Vulcanisaeta souniana Strain IC-059, a Hyperthermophilic Archaeon Isolated from Hot Spring Water in Japan.</title>
        <authorList>
            <person name="Kato S."/>
            <person name="Itoh T."/>
            <person name="Wu L."/>
            <person name="Ma J."/>
            <person name="Ohkuma M."/>
        </authorList>
    </citation>
    <scope>NUCLEOTIDE SEQUENCE</scope>
    <source>
        <strain evidence="6">JCM 11219</strain>
    </source>
</reference>
<dbReference type="PANTHER" id="PTHR35863">
    <property type="entry name" value="COBALT-PRECORRIN-5B C(1)-METHYLTRANSFERASE"/>
    <property type="match status" value="1"/>
</dbReference>
<dbReference type="GO" id="GO:0008168">
    <property type="term" value="F:methyltransferase activity"/>
    <property type="evidence" value="ECO:0007669"/>
    <property type="project" value="UniProtKB-UniRule"/>
</dbReference>
<dbReference type="NCBIfam" id="TIGR00312">
    <property type="entry name" value="cbiD"/>
    <property type="match status" value="1"/>
</dbReference>
<evidence type="ECO:0000256" key="1">
    <source>
        <dbReference type="ARBA" id="ARBA00022573"/>
    </source>
</evidence>
<dbReference type="PANTHER" id="PTHR35863:SF1">
    <property type="entry name" value="COBALT-PRECORRIN-5B C(1)-METHYLTRANSFERASE"/>
    <property type="match status" value="1"/>
</dbReference>
<comment type="function">
    <text evidence="5">Catalyzes the methylation of C-1 in cobalt-precorrin-5B to form cobalt-precorrin-6A.</text>
</comment>
<dbReference type="EC" id="2.1.1.195" evidence="5"/>
<evidence type="ECO:0000256" key="2">
    <source>
        <dbReference type="ARBA" id="ARBA00022603"/>
    </source>
</evidence>
<comment type="catalytic activity">
    <reaction evidence="5">
        <text>Co-precorrin-5B + S-adenosyl-L-methionine = Co-precorrin-6A + S-adenosyl-L-homocysteine</text>
        <dbReference type="Rhea" id="RHEA:26285"/>
        <dbReference type="ChEBI" id="CHEBI:57856"/>
        <dbReference type="ChEBI" id="CHEBI:59789"/>
        <dbReference type="ChEBI" id="CHEBI:60063"/>
        <dbReference type="ChEBI" id="CHEBI:60064"/>
        <dbReference type="EC" id="2.1.1.195"/>
    </reaction>
</comment>
<dbReference type="InterPro" id="IPR002748">
    <property type="entry name" value="CbiD"/>
</dbReference>
<dbReference type="GO" id="GO:0032259">
    <property type="term" value="P:methylation"/>
    <property type="evidence" value="ECO:0007669"/>
    <property type="project" value="UniProtKB-KW"/>
</dbReference>
<dbReference type="AlphaFoldDB" id="A0A830ECQ2"/>
<dbReference type="SUPFAM" id="SSF111342">
    <property type="entry name" value="CbiD-like"/>
    <property type="match status" value="1"/>
</dbReference>
<sequence length="350" mass="36536">MSVIDYFKRFGITTGAAAAAAAKAAVIALIKGVMSNSVTIPTPVGLRLEVAVDRVFTEGGYVCADVRKIAGDNPDKLDNAVIRACVHPIGEGTIRIVGGRGVGKVVRPSLSIPMGESAISPTTKLMIENAVREVVSSGVEVIIEVPNGEELARFTMNEDVGIIGGISILGTTGIEWPVSDESFIQHIKVQLMALRRDSDGVVIASGNRAVNFAKAIYDLPVVKVGDLVGASVREAIGLGFRKVVVASLPGKAVKLAAGLLNTHSSAGDARIETITWAAVMAGINGEALRKIASSKTVGEALHYLGDAAGRVMGIIAERALTRLRKLGNASLEIVIFSDNGEVLARVGDHE</sequence>
<proteinExistence type="inferred from homology"/>
<keyword evidence="9" id="KW-1185">Reference proteome</keyword>
<evidence type="ECO:0000256" key="5">
    <source>
        <dbReference type="HAMAP-Rule" id="MF_00787"/>
    </source>
</evidence>
<dbReference type="RefSeq" id="WP_188602600.1">
    <property type="nucleotide sequence ID" value="NZ_AP026830.1"/>
</dbReference>
<keyword evidence="3 5" id="KW-0808">Transferase</keyword>
<dbReference type="Pfam" id="PF01888">
    <property type="entry name" value="CbiD"/>
    <property type="match status" value="1"/>
</dbReference>
<evidence type="ECO:0000256" key="3">
    <source>
        <dbReference type="ARBA" id="ARBA00022679"/>
    </source>
</evidence>
<dbReference type="InterPro" id="IPR036074">
    <property type="entry name" value="CbiD_sf"/>
</dbReference>
<organism evidence="7 8">
    <name type="scientific">Vulcanisaeta souniana JCM 11219</name>
    <dbReference type="NCBI Taxonomy" id="1293586"/>
    <lineage>
        <taxon>Archaea</taxon>
        <taxon>Thermoproteota</taxon>
        <taxon>Thermoprotei</taxon>
        <taxon>Thermoproteales</taxon>
        <taxon>Thermoproteaceae</taxon>
        <taxon>Vulcanisaeta</taxon>
    </lineage>
</organism>
<comment type="similarity">
    <text evidence="5">Belongs to the CbiD family.</text>
</comment>
<dbReference type="HAMAP" id="MF_00787">
    <property type="entry name" value="CbiD"/>
    <property type="match status" value="1"/>
</dbReference>
<dbReference type="EMBL" id="AP026830">
    <property type="protein sequence ID" value="BDR91587.1"/>
    <property type="molecule type" value="Genomic_DNA"/>
</dbReference>
<reference evidence="7" key="1">
    <citation type="journal article" date="2014" name="Int. J. Syst. Evol. Microbiol.">
        <title>Complete genome sequence of Corynebacterium casei LMG S-19264T (=DSM 44701T), isolated from a smear-ripened cheese.</title>
        <authorList>
            <consortium name="US DOE Joint Genome Institute (JGI-PGF)"/>
            <person name="Walter F."/>
            <person name="Albersmeier A."/>
            <person name="Kalinowski J."/>
            <person name="Ruckert C."/>
        </authorList>
    </citation>
    <scope>NUCLEOTIDE SEQUENCE</scope>
    <source>
        <strain evidence="7">JCM 11219</strain>
    </source>
</reference>
<dbReference type="UniPathway" id="UPA00148">
    <property type="reaction ID" value="UER00227"/>
</dbReference>
<reference evidence="9" key="3">
    <citation type="submission" date="2022-09" db="EMBL/GenBank/DDBJ databases">
        <title>Complete genome sequence of Vulcanisaeta souniana.</title>
        <authorList>
            <person name="Kato S."/>
            <person name="Itoh T."/>
            <person name="Ohkuma M."/>
        </authorList>
    </citation>
    <scope>NUCLEOTIDE SEQUENCE [LARGE SCALE GENOMIC DNA]</scope>
    <source>
        <strain evidence="9">JCM 11219</strain>
    </source>
</reference>
<evidence type="ECO:0000313" key="7">
    <source>
        <dbReference type="EMBL" id="GGI72120.1"/>
    </source>
</evidence>
<comment type="pathway">
    <text evidence="5">Cofactor biosynthesis; adenosylcobalamin biosynthesis; cob(II)yrinate a,c-diamide from sirohydrochlorin (anaerobic route): step 6/10.</text>
</comment>
<dbReference type="Gene3D" id="3.30.2110.10">
    <property type="entry name" value="CbiD-like"/>
    <property type="match status" value="1"/>
</dbReference>
<dbReference type="GO" id="GO:0019251">
    <property type="term" value="P:anaerobic cobalamin biosynthetic process"/>
    <property type="evidence" value="ECO:0007669"/>
    <property type="project" value="UniProtKB-UniRule"/>
</dbReference>
<evidence type="ECO:0000256" key="4">
    <source>
        <dbReference type="ARBA" id="ARBA00022691"/>
    </source>
</evidence>
<evidence type="ECO:0000313" key="9">
    <source>
        <dbReference type="Proteomes" id="UP001060771"/>
    </source>
</evidence>
<dbReference type="Proteomes" id="UP000657075">
    <property type="component" value="Unassembled WGS sequence"/>
</dbReference>
<dbReference type="OrthoDB" id="10423at2157"/>
<dbReference type="PIRSF" id="PIRSF026782">
    <property type="entry name" value="CbiD"/>
    <property type="match status" value="1"/>
</dbReference>
<keyword evidence="1 5" id="KW-0169">Cobalamin biosynthesis</keyword>
<evidence type="ECO:0000313" key="8">
    <source>
        <dbReference type="Proteomes" id="UP000657075"/>
    </source>
</evidence>
<dbReference type="Proteomes" id="UP001060771">
    <property type="component" value="Chromosome"/>
</dbReference>
<keyword evidence="4 5" id="KW-0949">S-adenosyl-L-methionine</keyword>
<name>A0A830ECQ2_9CREN</name>
<gene>
    <name evidence="5" type="primary">cbiD</name>
    <name evidence="7" type="ORF">GCM10007112_06110</name>
    <name evidence="6" type="ORF">Vsou_06800</name>
</gene>
<dbReference type="GeneID" id="76206234"/>
<keyword evidence="2 5" id="KW-0489">Methyltransferase</keyword>
<dbReference type="EMBL" id="BMNM01000001">
    <property type="protein sequence ID" value="GGI72120.1"/>
    <property type="molecule type" value="Genomic_DNA"/>
</dbReference>
<protein>
    <recommendedName>
        <fullName evidence="5">Cobalt-precorrin-5B C(1)-methyltransferase</fullName>
        <ecNumber evidence="5">2.1.1.195</ecNumber>
    </recommendedName>
    <alternativeName>
        <fullName evidence="5">Cobalt-precorrin-6A synthase</fullName>
    </alternativeName>
</protein>
<accession>A0A830ECQ2</accession>